<keyword evidence="7" id="KW-0547">Nucleotide-binding</keyword>
<dbReference type="InterPro" id="IPR003661">
    <property type="entry name" value="HisK_dim/P_dom"/>
</dbReference>
<dbReference type="PANTHER" id="PTHR44936">
    <property type="entry name" value="SENSOR PROTEIN CREC"/>
    <property type="match status" value="1"/>
</dbReference>
<dbReference type="Gene3D" id="1.10.287.130">
    <property type="match status" value="1"/>
</dbReference>
<evidence type="ECO:0000256" key="5">
    <source>
        <dbReference type="ARBA" id="ARBA00022553"/>
    </source>
</evidence>
<evidence type="ECO:0000256" key="7">
    <source>
        <dbReference type="ARBA" id="ARBA00022741"/>
    </source>
</evidence>
<evidence type="ECO:0000256" key="2">
    <source>
        <dbReference type="ARBA" id="ARBA00004651"/>
    </source>
</evidence>
<keyword evidence="14" id="KW-1185">Reference proteome</keyword>
<evidence type="ECO:0000259" key="12">
    <source>
        <dbReference type="PROSITE" id="PS50885"/>
    </source>
</evidence>
<evidence type="ECO:0000256" key="8">
    <source>
        <dbReference type="ARBA" id="ARBA00022777"/>
    </source>
</evidence>
<keyword evidence="9" id="KW-0067">ATP-binding</keyword>
<dbReference type="SUPFAM" id="SSF55874">
    <property type="entry name" value="ATPase domain of HSP90 chaperone/DNA topoisomerase II/histidine kinase"/>
    <property type="match status" value="1"/>
</dbReference>
<comment type="caution">
    <text evidence="13">The sequence shown here is derived from an EMBL/GenBank/DDBJ whole genome shotgun (WGS) entry which is preliminary data.</text>
</comment>
<evidence type="ECO:0000313" key="13">
    <source>
        <dbReference type="EMBL" id="GHD44185.1"/>
    </source>
</evidence>
<evidence type="ECO:0000256" key="10">
    <source>
        <dbReference type="SAM" id="Phobius"/>
    </source>
</evidence>
<dbReference type="AlphaFoldDB" id="A0A918XQG4"/>
<dbReference type="EMBL" id="BMZS01000002">
    <property type="protein sequence ID" value="GHD44185.1"/>
    <property type="molecule type" value="Genomic_DNA"/>
</dbReference>
<reference evidence="13" key="2">
    <citation type="submission" date="2020-09" db="EMBL/GenBank/DDBJ databases">
        <authorList>
            <person name="Sun Q."/>
            <person name="Kim S."/>
        </authorList>
    </citation>
    <scope>NUCLEOTIDE SEQUENCE</scope>
    <source>
        <strain evidence="13">KCTC 42651</strain>
    </source>
</reference>
<dbReference type="InterPro" id="IPR003660">
    <property type="entry name" value="HAMP_dom"/>
</dbReference>
<dbReference type="GO" id="GO:0005524">
    <property type="term" value="F:ATP binding"/>
    <property type="evidence" value="ECO:0007669"/>
    <property type="project" value="UniProtKB-KW"/>
</dbReference>
<dbReference type="Proteomes" id="UP000630353">
    <property type="component" value="Unassembled WGS sequence"/>
</dbReference>
<keyword evidence="10" id="KW-1133">Transmembrane helix</keyword>
<dbReference type="RefSeq" id="WP_189987954.1">
    <property type="nucleotide sequence ID" value="NZ_BMZS01000002.1"/>
</dbReference>
<dbReference type="CDD" id="cd00075">
    <property type="entry name" value="HATPase"/>
    <property type="match status" value="1"/>
</dbReference>
<comment type="subcellular location">
    <subcellularLocation>
        <location evidence="2">Cell membrane</location>
        <topology evidence="2">Multi-pass membrane protein</topology>
    </subcellularLocation>
</comment>
<dbReference type="Gene3D" id="3.30.565.10">
    <property type="entry name" value="Histidine kinase-like ATPase, C-terminal domain"/>
    <property type="match status" value="1"/>
</dbReference>
<dbReference type="InterPro" id="IPR036097">
    <property type="entry name" value="HisK_dim/P_sf"/>
</dbReference>
<organism evidence="13 14">
    <name type="scientific">Thalassobaculum fulvum</name>
    <dbReference type="NCBI Taxonomy" id="1633335"/>
    <lineage>
        <taxon>Bacteria</taxon>
        <taxon>Pseudomonadati</taxon>
        <taxon>Pseudomonadota</taxon>
        <taxon>Alphaproteobacteria</taxon>
        <taxon>Rhodospirillales</taxon>
        <taxon>Thalassobaculaceae</taxon>
        <taxon>Thalassobaculum</taxon>
    </lineage>
</organism>
<dbReference type="InterPro" id="IPR005467">
    <property type="entry name" value="His_kinase_dom"/>
</dbReference>
<gene>
    <name evidence="13" type="ORF">GCM10017083_11340</name>
</gene>
<dbReference type="PRINTS" id="PR00344">
    <property type="entry name" value="BCTRLSENSOR"/>
</dbReference>
<dbReference type="InterPro" id="IPR003594">
    <property type="entry name" value="HATPase_dom"/>
</dbReference>
<evidence type="ECO:0000256" key="4">
    <source>
        <dbReference type="ARBA" id="ARBA00022475"/>
    </source>
</evidence>
<dbReference type="SUPFAM" id="SSF47384">
    <property type="entry name" value="Homodimeric domain of signal transducing histidine kinase"/>
    <property type="match status" value="1"/>
</dbReference>
<dbReference type="GO" id="GO:0005886">
    <property type="term" value="C:plasma membrane"/>
    <property type="evidence" value="ECO:0007669"/>
    <property type="project" value="UniProtKB-SubCell"/>
</dbReference>
<dbReference type="GO" id="GO:0000155">
    <property type="term" value="F:phosphorelay sensor kinase activity"/>
    <property type="evidence" value="ECO:0007669"/>
    <property type="project" value="InterPro"/>
</dbReference>
<protein>
    <recommendedName>
        <fullName evidence="3">histidine kinase</fullName>
        <ecNumber evidence="3">2.7.13.3</ecNumber>
    </recommendedName>
</protein>
<name>A0A918XQG4_9PROT</name>
<feature type="transmembrane region" description="Helical" evidence="10">
    <location>
        <begin position="194"/>
        <end position="215"/>
    </location>
</feature>
<dbReference type="InterPro" id="IPR004358">
    <property type="entry name" value="Sig_transdc_His_kin-like_C"/>
</dbReference>
<accession>A0A918XQG4</accession>
<dbReference type="EC" id="2.7.13.3" evidence="3"/>
<sequence>MTDPTPLRPIAVKLVLAAILFAAVPAVVYQQFRVADEERTALLLDSVAGQGRAIVEALRPVLETGDPATVSRVGDRMAALAGPQVELRLLFRPRAATIDSFLLVAAVPAVPPDALEAERGFLIRSRLLEAAWRSCDATESIRRSVDRDDDAERLVVAVTPVQTRAGCWALVTRLTASESLARTVATPYWQRPEVVLALGLYVALAAFILLVLVSVSRSLSRFERLARSISVGREGHRRFEKLNDVPELAGVARQFDAMVDRLRESAAAIRETAEESAHALKTPIGAIRQSLEPLRNAVPEQDRRGRRAIEIIDQCCARLGELVSEARRSIEAAALMADPPVERIDLGQVVAGLVEEMRGPSEAADVRLEAQVEPGVTVLGSDEAIETIVENLVDNAVGFSPPGGAVRVIVAADRHRAHLKVMDQGPGVGPQSLDRIFEKGFSSRPGAGREPAGADRNFGMGLWIVRRNVEAMSGTVRVENRASGGFIVEIVLPLAGPA</sequence>
<dbReference type="InterPro" id="IPR036890">
    <property type="entry name" value="HATPase_C_sf"/>
</dbReference>
<dbReference type="PROSITE" id="PS50885">
    <property type="entry name" value="HAMP"/>
    <property type="match status" value="1"/>
</dbReference>
<feature type="domain" description="HAMP" evidence="12">
    <location>
        <begin position="213"/>
        <end position="267"/>
    </location>
</feature>
<dbReference type="PANTHER" id="PTHR44936:SF10">
    <property type="entry name" value="SENSOR PROTEIN RSTB"/>
    <property type="match status" value="1"/>
</dbReference>
<evidence type="ECO:0000259" key="11">
    <source>
        <dbReference type="PROSITE" id="PS50109"/>
    </source>
</evidence>
<keyword evidence="10" id="KW-0472">Membrane</keyword>
<dbReference type="InterPro" id="IPR050980">
    <property type="entry name" value="2C_sensor_his_kinase"/>
</dbReference>
<evidence type="ECO:0000256" key="9">
    <source>
        <dbReference type="ARBA" id="ARBA00022840"/>
    </source>
</evidence>
<keyword evidence="10" id="KW-0812">Transmembrane</keyword>
<dbReference type="CDD" id="cd00082">
    <property type="entry name" value="HisKA"/>
    <property type="match status" value="1"/>
</dbReference>
<feature type="domain" description="Histidine kinase" evidence="11">
    <location>
        <begin position="275"/>
        <end position="496"/>
    </location>
</feature>
<evidence type="ECO:0000256" key="1">
    <source>
        <dbReference type="ARBA" id="ARBA00000085"/>
    </source>
</evidence>
<proteinExistence type="predicted"/>
<keyword evidence="8" id="KW-0418">Kinase</keyword>
<dbReference type="SMART" id="SM00387">
    <property type="entry name" value="HATPase_c"/>
    <property type="match status" value="1"/>
</dbReference>
<reference evidence="13" key="1">
    <citation type="journal article" date="2014" name="Int. J. Syst. Evol. Microbiol.">
        <title>Complete genome sequence of Corynebacterium casei LMG S-19264T (=DSM 44701T), isolated from a smear-ripened cheese.</title>
        <authorList>
            <consortium name="US DOE Joint Genome Institute (JGI-PGF)"/>
            <person name="Walter F."/>
            <person name="Albersmeier A."/>
            <person name="Kalinowski J."/>
            <person name="Ruckert C."/>
        </authorList>
    </citation>
    <scope>NUCLEOTIDE SEQUENCE</scope>
    <source>
        <strain evidence="13">KCTC 42651</strain>
    </source>
</reference>
<dbReference type="Pfam" id="PF02518">
    <property type="entry name" value="HATPase_c"/>
    <property type="match status" value="1"/>
</dbReference>
<keyword evidence="5" id="KW-0597">Phosphoprotein</keyword>
<keyword evidence="4" id="KW-1003">Cell membrane</keyword>
<dbReference type="PROSITE" id="PS50109">
    <property type="entry name" value="HIS_KIN"/>
    <property type="match status" value="1"/>
</dbReference>
<evidence type="ECO:0000256" key="6">
    <source>
        <dbReference type="ARBA" id="ARBA00022679"/>
    </source>
</evidence>
<keyword evidence="6" id="KW-0808">Transferase</keyword>
<evidence type="ECO:0000256" key="3">
    <source>
        <dbReference type="ARBA" id="ARBA00012438"/>
    </source>
</evidence>
<evidence type="ECO:0000313" key="14">
    <source>
        <dbReference type="Proteomes" id="UP000630353"/>
    </source>
</evidence>
<comment type="catalytic activity">
    <reaction evidence="1">
        <text>ATP + protein L-histidine = ADP + protein N-phospho-L-histidine.</text>
        <dbReference type="EC" id="2.7.13.3"/>
    </reaction>
</comment>